<keyword evidence="1" id="KW-1133">Transmembrane helix</keyword>
<protein>
    <submittedName>
        <fullName evidence="2">Por_Secre_tail domain-containing protein</fullName>
    </submittedName>
</protein>
<keyword evidence="1" id="KW-0472">Membrane</keyword>
<dbReference type="SUPFAM" id="SSF82171">
    <property type="entry name" value="DPP6 N-terminal domain-like"/>
    <property type="match status" value="1"/>
</dbReference>
<evidence type="ECO:0000313" key="2">
    <source>
        <dbReference type="EMBL" id="CAK9107982.1"/>
    </source>
</evidence>
<comment type="caution">
    <text evidence="2">The sequence shown here is derived from an EMBL/GenBank/DDBJ whole genome shotgun (WGS) entry which is preliminary data.</text>
</comment>
<accession>A0ABP0S6H9</accession>
<sequence>MGTRRLRFFTCTLHMDRRSSGTALPSRRGSWRRAAGAAARATTRACRACRALGGEGLGLACLPRTASQTSSRFANRRQARGGRSIITVMRHPHLAFGGVQIVFEGRQTGNLTMRTMIGNIRAAMPLVMAMVVACQAQRFEWVQVGNRVTSGARARRGDIGCGTAMSGDGSTVVLGGPQHYRDGRKVGLVKVFTETNGTWTQLGDTIFGLQGYSERMGGKVAISEDGRTIAATGCDDCFDFGLGVTRVYRFKDGAWTQLGSDIINTAELVFEPEAIAMSEDGNTIAIGAYTGGNEALNRYPCTRYSLLNCKVGQVRVLRFSESTGTWFSLGNTIFGPDRWMYMGFSVALGADGNSDVVGTRKYAELWQLAGGSWVPVGSRLDKKDTFGGGFDEDHAAVAMSADARVFAVSNRDKGFIHVADPLDLGRNKTFQAGYSFGEAIALSRNGTTLVVGAPLVYGSNNHGQGNVGLVSVYRKLDDSLDEFGKSWEQLGQEILCSWYDDKTWGKDVSVSSDGSRLAIGYCKENVAARVYDLQAVPPPPTPSPTPKPEDLNFPAIAGAAFVGAAVIMGGAMWALRLRHLRTVEASSLAV</sequence>
<keyword evidence="1" id="KW-0812">Transmembrane</keyword>
<dbReference type="Proteomes" id="UP001642464">
    <property type="component" value="Unassembled WGS sequence"/>
</dbReference>
<dbReference type="SUPFAM" id="SSF50965">
    <property type="entry name" value="Galactose oxidase, central domain"/>
    <property type="match status" value="1"/>
</dbReference>
<name>A0ABP0S6H9_9DINO</name>
<evidence type="ECO:0000256" key="1">
    <source>
        <dbReference type="SAM" id="Phobius"/>
    </source>
</evidence>
<dbReference type="InterPro" id="IPR011043">
    <property type="entry name" value="Gal_Oxase/kelch_b-propeller"/>
</dbReference>
<keyword evidence="3" id="KW-1185">Reference proteome</keyword>
<dbReference type="PANTHER" id="PTHR36220:SF1">
    <property type="entry name" value="GAMMA TUBULIN COMPLEX COMPONENT C-TERMINAL DOMAIN-CONTAINING PROTEIN"/>
    <property type="match status" value="1"/>
</dbReference>
<dbReference type="PANTHER" id="PTHR36220">
    <property type="entry name" value="UNNAMED PRODUCT"/>
    <property type="match status" value="1"/>
</dbReference>
<evidence type="ECO:0000313" key="3">
    <source>
        <dbReference type="Proteomes" id="UP001642464"/>
    </source>
</evidence>
<reference evidence="2 3" key="1">
    <citation type="submission" date="2024-02" db="EMBL/GenBank/DDBJ databases">
        <authorList>
            <person name="Chen Y."/>
            <person name="Shah S."/>
            <person name="Dougan E. K."/>
            <person name="Thang M."/>
            <person name="Chan C."/>
        </authorList>
    </citation>
    <scope>NUCLEOTIDE SEQUENCE [LARGE SCALE GENOMIC DNA]</scope>
</reference>
<organism evidence="2 3">
    <name type="scientific">Durusdinium trenchii</name>
    <dbReference type="NCBI Taxonomy" id="1381693"/>
    <lineage>
        <taxon>Eukaryota</taxon>
        <taxon>Sar</taxon>
        <taxon>Alveolata</taxon>
        <taxon>Dinophyceae</taxon>
        <taxon>Suessiales</taxon>
        <taxon>Symbiodiniaceae</taxon>
        <taxon>Durusdinium</taxon>
    </lineage>
</organism>
<gene>
    <name evidence="2" type="ORF">SCF082_LOCUS50247</name>
</gene>
<feature type="transmembrane region" description="Helical" evidence="1">
    <location>
        <begin position="553"/>
        <end position="575"/>
    </location>
</feature>
<dbReference type="EMBL" id="CAXAMM010043009">
    <property type="protein sequence ID" value="CAK9107982.1"/>
    <property type="molecule type" value="Genomic_DNA"/>
</dbReference>
<proteinExistence type="predicted"/>